<protein>
    <submittedName>
        <fullName evidence="1">Uncharacterized protein</fullName>
    </submittedName>
</protein>
<proteinExistence type="predicted"/>
<reference evidence="1 2" key="1">
    <citation type="submission" date="2016-02" db="EMBL/GenBank/DDBJ databases">
        <authorList>
            <consortium name="Pathogen Informatics"/>
        </authorList>
    </citation>
    <scope>NUCLEOTIDE SEQUENCE [LARGE SCALE GENOMIC DNA]</scope>
    <source>
        <strain evidence="1 2">RC20</strain>
    </source>
</reference>
<accession>A0A128ED81</accession>
<dbReference type="AlphaFoldDB" id="A0A128ED81"/>
<name>A0A128ED81_9BACT</name>
<sequence length="141" mass="16752">MSLKTHLLSVFRGIFVFHHRSLEFRAKIFAAMLLAKKEIVNDDYKKLIKITKEIYKNDNARVGILINTVKEYVKMAETYKNFSLDTLLKDIDKELKVHKRYASKINFEHLRMLISSEDEDDALVQQRVYEFFVNEVKIYSN</sequence>
<dbReference type="RefSeq" id="WP_075539971.1">
    <property type="nucleotide sequence ID" value="NZ_CP053844.1"/>
</dbReference>
<evidence type="ECO:0000313" key="1">
    <source>
        <dbReference type="EMBL" id="CZE46457.1"/>
    </source>
</evidence>
<organism evidence="1 2">
    <name type="scientific">Campylobacter geochelonis</name>
    <dbReference type="NCBI Taxonomy" id="1780362"/>
    <lineage>
        <taxon>Bacteria</taxon>
        <taxon>Pseudomonadati</taxon>
        <taxon>Campylobacterota</taxon>
        <taxon>Epsilonproteobacteria</taxon>
        <taxon>Campylobacterales</taxon>
        <taxon>Campylobacteraceae</taxon>
        <taxon>Campylobacter</taxon>
    </lineage>
</organism>
<evidence type="ECO:0000313" key="2">
    <source>
        <dbReference type="Proteomes" id="UP000069632"/>
    </source>
</evidence>
<gene>
    <name evidence="1" type="ORF">ERS672216_00380</name>
</gene>
<keyword evidence="2" id="KW-1185">Reference proteome</keyword>
<dbReference type="Proteomes" id="UP000069632">
    <property type="component" value="Unassembled WGS sequence"/>
</dbReference>
<dbReference type="EMBL" id="FIZP01000001">
    <property type="protein sequence ID" value="CZE46457.1"/>
    <property type="molecule type" value="Genomic_DNA"/>
</dbReference>
<dbReference type="OrthoDB" id="5372793at2"/>